<comment type="similarity">
    <text evidence="1">Belongs to the 'phage' integrase family.</text>
</comment>
<dbReference type="InterPro" id="IPR053876">
    <property type="entry name" value="Phage_int_M"/>
</dbReference>
<dbReference type="Gene3D" id="1.10.443.10">
    <property type="entry name" value="Intergrase catalytic core"/>
    <property type="match status" value="1"/>
</dbReference>
<dbReference type="PROSITE" id="PS51898">
    <property type="entry name" value="TYR_RECOMBINASE"/>
    <property type="match status" value="1"/>
</dbReference>
<dbReference type="Pfam" id="PF00589">
    <property type="entry name" value="Phage_integrase"/>
    <property type="match status" value="1"/>
</dbReference>
<dbReference type="Pfam" id="PF13356">
    <property type="entry name" value="Arm-DNA-bind_3"/>
    <property type="match status" value="1"/>
</dbReference>
<dbReference type="GO" id="GO:0006310">
    <property type="term" value="P:DNA recombination"/>
    <property type="evidence" value="ECO:0007669"/>
    <property type="project" value="UniProtKB-KW"/>
</dbReference>
<dbReference type="AlphaFoldDB" id="A0AAP9U6M4"/>
<evidence type="ECO:0000256" key="3">
    <source>
        <dbReference type="ARBA" id="ARBA00023125"/>
    </source>
</evidence>
<evidence type="ECO:0000256" key="4">
    <source>
        <dbReference type="ARBA" id="ARBA00023172"/>
    </source>
</evidence>
<feature type="region of interest" description="Disordered" evidence="5">
    <location>
        <begin position="442"/>
        <end position="464"/>
    </location>
</feature>
<feature type="domain" description="Tyr recombinase" evidence="6">
    <location>
        <begin position="199"/>
        <end position="393"/>
    </location>
</feature>
<dbReference type="InterPro" id="IPR038488">
    <property type="entry name" value="Integrase_DNA-bd_sf"/>
</dbReference>
<evidence type="ECO:0000313" key="8">
    <source>
        <dbReference type="Proteomes" id="UP000514462"/>
    </source>
</evidence>
<dbReference type="InterPro" id="IPR002104">
    <property type="entry name" value="Integrase_catalytic"/>
</dbReference>
<dbReference type="SUPFAM" id="SSF56349">
    <property type="entry name" value="DNA breaking-rejoining enzymes"/>
    <property type="match status" value="1"/>
</dbReference>
<dbReference type="InterPro" id="IPR050808">
    <property type="entry name" value="Phage_Integrase"/>
</dbReference>
<dbReference type="InterPro" id="IPR025166">
    <property type="entry name" value="Integrase_DNA_bind_dom"/>
</dbReference>
<keyword evidence="3 7" id="KW-0238">DNA-binding</keyword>
<evidence type="ECO:0000313" key="7">
    <source>
        <dbReference type="EMBL" id="QMR41601.1"/>
    </source>
</evidence>
<proteinExistence type="inferred from homology"/>
<dbReference type="Proteomes" id="UP000514462">
    <property type="component" value="Chromosome"/>
</dbReference>
<dbReference type="Gene3D" id="3.30.160.390">
    <property type="entry name" value="Integrase, DNA-binding domain"/>
    <property type="match status" value="1"/>
</dbReference>
<keyword evidence="2" id="KW-0229">DNA integration</keyword>
<dbReference type="InterPro" id="IPR013762">
    <property type="entry name" value="Integrase-like_cat_sf"/>
</dbReference>
<dbReference type="Pfam" id="PF22022">
    <property type="entry name" value="Phage_int_M"/>
    <property type="match status" value="1"/>
</dbReference>
<evidence type="ECO:0000259" key="6">
    <source>
        <dbReference type="PROSITE" id="PS51898"/>
    </source>
</evidence>
<dbReference type="InterPro" id="IPR010998">
    <property type="entry name" value="Integrase_recombinase_N"/>
</dbReference>
<dbReference type="Gene3D" id="1.10.150.130">
    <property type="match status" value="1"/>
</dbReference>
<gene>
    <name evidence="7" type="ORF">HV331_19805</name>
</gene>
<dbReference type="PANTHER" id="PTHR30629:SF9">
    <property type="entry name" value="PROTEIN INTB-RELATED"/>
    <property type="match status" value="1"/>
</dbReference>
<sequence length="464" mass="52926">MHLNDSKIRNLKPAAKPFKVSDSHGLYLLVNPTGSRAWYLKYRFNKKESRIALGAYPQVSLADARQQRDTIRKMLAQNINPAQQRAAEKSVACPEKCFRTVALAWHKTNKKWSADYADRILTSMENHIFPAIGHRSVTSLRAKDFTALLRVIEDKGFLEVASRTRQRICNIMRYAVQQGLTENNPAMHLEGATAAPDTSHRPALPAEHLPELLARIDGYQQGRELTRLAVLLTLHLFIRSSELRFARWSEIDFRNKIWTIPATRETIAKVRFSDRGAKMKTPHLVPLSRQAIAILKKIQEISGHHELVFPGDHNPFRPMSENTINRALRLMGYDTKTEVCGHGFRTMACSALAESELWSRDAVERQMSHQERNNVRAAYVHKAKHLEARKAMMQWWSDYLDACREGYTAPYLYALSTAPSDQLAAAKSEIIRLQAQLAALTPDSGGRMQQERQGNVRRQTIRTR</sequence>
<reference evidence="8" key="1">
    <citation type="submission" date="2020-06" db="EMBL/GenBank/DDBJ databases">
        <title>REHAB project genomes.</title>
        <authorList>
            <person name="Shaw L.P."/>
        </authorList>
    </citation>
    <scope>NUCLEOTIDE SEQUENCE [LARGE SCALE GENOMIC DNA]</scope>
    <source>
        <strain evidence="8">RHBSTW-00938</strain>
    </source>
</reference>
<protein>
    <submittedName>
        <fullName evidence="7">Integrase arm-type DNA-binding domain-containing protein</fullName>
    </submittedName>
</protein>
<evidence type="ECO:0000256" key="1">
    <source>
        <dbReference type="ARBA" id="ARBA00008857"/>
    </source>
</evidence>
<evidence type="ECO:0000256" key="2">
    <source>
        <dbReference type="ARBA" id="ARBA00022908"/>
    </source>
</evidence>
<dbReference type="PANTHER" id="PTHR30629">
    <property type="entry name" value="PROPHAGE INTEGRASE"/>
    <property type="match status" value="1"/>
</dbReference>
<dbReference type="EMBL" id="CP055904">
    <property type="protein sequence ID" value="QMR41601.1"/>
    <property type="molecule type" value="Genomic_DNA"/>
</dbReference>
<dbReference type="CDD" id="cd00801">
    <property type="entry name" value="INT_P4_C"/>
    <property type="match status" value="1"/>
</dbReference>
<keyword evidence="4" id="KW-0233">DNA recombination</keyword>
<dbReference type="GO" id="GO:0015074">
    <property type="term" value="P:DNA integration"/>
    <property type="evidence" value="ECO:0007669"/>
    <property type="project" value="UniProtKB-KW"/>
</dbReference>
<organism evidence="7 8">
    <name type="scientific">Klebsiella aerogenes</name>
    <name type="common">Enterobacter aerogenes</name>
    <dbReference type="NCBI Taxonomy" id="548"/>
    <lineage>
        <taxon>Bacteria</taxon>
        <taxon>Pseudomonadati</taxon>
        <taxon>Pseudomonadota</taxon>
        <taxon>Gammaproteobacteria</taxon>
        <taxon>Enterobacterales</taxon>
        <taxon>Enterobacteriaceae</taxon>
        <taxon>Klebsiella/Raoultella group</taxon>
        <taxon>Klebsiella</taxon>
    </lineage>
</organism>
<dbReference type="InterPro" id="IPR011010">
    <property type="entry name" value="DNA_brk_join_enz"/>
</dbReference>
<name>A0AAP9U6M4_KLEAE</name>
<dbReference type="GO" id="GO:0003677">
    <property type="term" value="F:DNA binding"/>
    <property type="evidence" value="ECO:0007669"/>
    <property type="project" value="UniProtKB-KW"/>
</dbReference>
<accession>A0AAP9U6M4</accession>
<evidence type="ECO:0000256" key="5">
    <source>
        <dbReference type="SAM" id="MobiDB-lite"/>
    </source>
</evidence>